<dbReference type="AlphaFoldDB" id="A0A9X2AT93"/>
<organism evidence="2 3">
    <name type="scientific">Variovorax terrae</name>
    <dbReference type="NCBI Taxonomy" id="2923278"/>
    <lineage>
        <taxon>Bacteria</taxon>
        <taxon>Pseudomonadati</taxon>
        <taxon>Pseudomonadota</taxon>
        <taxon>Betaproteobacteria</taxon>
        <taxon>Burkholderiales</taxon>
        <taxon>Comamonadaceae</taxon>
        <taxon>Variovorax</taxon>
    </lineage>
</organism>
<feature type="transmembrane region" description="Helical" evidence="1">
    <location>
        <begin position="6"/>
        <end position="24"/>
    </location>
</feature>
<feature type="transmembrane region" description="Helical" evidence="1">
    <location>
        <begin position="111"/>
        <end position="131"/>
    </location>
</feature>
<accession>A0A9X2AT93</accession>
<proteinExistence type="predicted"/>
<keyword evidence="3" id="KW-1185">Reference proteome</keyword>
<keyword evidence="1" id="KW-0472">Membrane</keyword>
<feature type="transmembrane region" description="Helical" evidence="1">
    <location>
        <begin position="197"/>
        <end position="219"/>
    </location>
</feature>
<protein>
    <submittedName>
        <fullName evidence="2">Uncharacterized protein</fullName>
    </submittedName>
</protein>
<keyword evidence="1" id="KW-0812">Transmembrane</keyword>
<feature type="transmembrane region" description="Helical" evidence="1">
    <location>
        <begin position="85"/>
        <end position="105"/>
    </location>
</feature>
<evidence type="ECO:0000313" key="3">
    <source>
        <dbReference type="Proteomes" id="UP001139447"/>
    </source>
</evidence>
<feature type="transmembrane region" description="Helical" evidence="1">
    <location>
        <begin position="61"/>
        <end position="78"/>
    </location>
</feature>
<feature type="transmembrane region" description="Helical" evidence="1">
    <location>
        <begin position="31"/>
        <end position="49"/>
    </location>
</feature>
<gene>
    <name evidence="2" type="ORF">MMF98_23290</name>
</gene>
<dbReference type="RefSeq" id="WP_243309749.1">
    <property type="nucleotide sequence ID" value="NZ_JALGBI010000004.1"/>
</dbReference>
<reference evidence="2" key="1">
    <citation type="submission" date="2022-03" db="EMBL/GenBank/DDBJ databases">
        <authorList>
            <person name="Woo C.Y."/>
        </authorList>
    </citation>
    <scope>NUCLEOTIDE SEQUENCE</scope>
    <source>
        <strain evidence="2">CYS-02</strain>
    </source>
</reference>
<evidence type="ECO:0000313" key="2">
    <source>
        <dbReference type="EMBL" id="MCJ0766146.1"/>
    </source>
</evidence>
<comment type="caution">
    <text evidence="2">The sequence shown here is derived from an EMBL/GenBank/DDBJ whole genome shotgun (WGS) entry which is preliminary data.</text>
</comment>
<feature type="transmembrane region" description="Helical" evidence="1">
    <location>
        <begin position="143"/>
        <end position="160"/>
    </location>
</feature>
<keyword evidence="1" id="KW-1133">Transmembrane helix</keyword>
<feature type="transmembrane region" description="Helical" evidence="1">
    <location>
        <begin position="166"/>
        <end position="185"/>
    </location>
</feature>
<dbReference type="Proteomes" id="UP001139447">
    <property type="component" value="Unassembled WGS sequence"/>
</dbReference>
<dbReference type="EMBL" id="JALGBI010000004">
    <property type="protein sequence ID" value="MCJ0766146.1"/>
    <property type="molecule type" value="Genomic_DNA"/>
</dbReference>
<sequence>MNELLSHPAMQAAVVPFVVALVVASFWRGRFAALAVTGGFAACVAFTVGWDLEPLSSARKLELVVVAAGAVSLVLGFLPARRGRLLGVVLPALAATAACWVGWNLMKQMEVPNMLLAIAGAAVFVAALVYLSNGLPDARIAQASAAVLAWAAGALALLGASAVLSLFSLSAGSASAAVFGLQLLLRRRDLRPWDALPASVTAALVALLSCLSGGVPWYALLPLLAVPLTGRLVLKFIPQLTNGDLP</sequence>
<evidence type="ECO:0000256" key="1">
    <source>
        <dbReference type="SAM" id="Phobius"/>
    </source>
</evidence>
<name>A0A9X2AT93_9BURK</name>